<sequence length="183" mass="18182">MSTLLGRGLALLSAAVLTAALAAGCGDEESSATAPPTGPETSGAPPTGTADPETGACGSVIPAAVLTSLGWDAAEPVEDRGGCLATSAQGTILVVQVGEAYDAACDRLRGAAPGSTYRPSVDNPAGYDACGFVRDDDLGQSELVVTDDRDRVVSIGVAALEPTDPEQVRAALLEVTGSVADLP</sequence>
<proteinExistence type="predicted"/>
<evidence type="ECO:0000313" key="4">
    <source>
        <dbReference type="Proteomes" id="UP001499979"/>
    </source>
</evidence>
<accession>A0ABP4EUH6</accession>
<organism evidence="3 4">
    <name type="scientific">Nocardioides aquiterrae</name>
    <dbReference type="NCBI Taxonomy" id="203799"/>
    <lineage>
        <taxon>Bacteria</taxon>
        <taxon>Bacillati</taxon>
        <taxon>Actinomycetota</taxon>
        <taxon>Actinomycetes</taxon>
        <taxon>Propionibacteriales</taxon>
        <taxon>Nocardioidaceae</taxon>
        <taxon>Nocardioides</taxon>
    </lineage>
</organism>
<dbReference type="RefSeq" id="WP_343906629.1">
    <property type="nucleotide sequence ID" value="NZ_BAAAJE010000004.1"/>
</dbReference>
<dbReference type="Proteomes" id="UP001499979">
    <property type="component" value="Unassembled WGS sequence"/>
</dbReference>
<gene>
    <name evidence="3" type="ORF">GCM10009606_12620</name>
</gene>
<keyword evidence="4" id="KW-1185">Reference proteome</keyword>
<comment type="caution">
    <text evidence="3">The sequence shown here is derived from an EMBL/GenBank/DDBJ whole genome shotgun (WGS) entry which is preliminary data.</text>
</comment>
<evidence type="ECO:0008006" key="5">
    <source>
        <dbReference type="Google" id="ProtNLM"/>
    </source>
</evidence>
<dbReference type="PROSITE" id="PS51257">
    <property type="entry name" value="PROKAR_LIPOPROTEIN"/>
    <property type="match status" value="1"/>
</dbReference>
<dbReference type="EMBL" id="BAAAJE010000004">
    <property type="protein sequence ID" value="GAA1133893.1"/>
    <property type="molecule type" value="Genomic_DNA"/>
</dbReference>
<name>A0ABP4EUH6_9ACTN</name>
<keyword evidence="2" id="KW-0732">Signal</keyword>
<feature type="chain" id="PRO_5045044857" description="DUF3558 domain-containing protein" evidence="2">
    <location>
        <begin position="23"/>
        <end position="183"/>
    </location>
</feature>
<evidence type="ECO:0000313" key="3">
    <source>
        <dbReference type="EMBL" id="GAA1133893.1"/>
    </source>
</evidence>
<evidence type="ECO:0000256" key="1">
    <source>
        <dbReference type="SAM" id="MobiDB-lite"/>
    </source>
</evidence>
<evidence type="ECO:0000256" key="2">
    <source>
        <dbReference type="SAM" id="SignalP"/>
    </source>
</evidence>
<feature type="signal peptide" evidence="2">
    <location>
        <begin position="1"/>
        <end position="22"/>
    </location>
</feature>
<protein>
    <recommendedName>
        <fullName evidence="5">DUF3558 domain-containing protein</fullName>
    </recommendedName>
</protein>
<feature type="region of interest" description="Disordered" evidence="1">
    <location>
        <begin position="27"/>
        <end position="56"/>
    </location>
</feature>
<reference evidence="4" key="1">
    <citation type="journal article" date="2019" name="Int. J. Syst. Evol. Microbiol.">
        <title>The Global Catalogue of Microorganisms (GCM) 10K type strain sequencing project: providing services to taxonomists for standard genome sequencing and annotation.</title>
        <authorList>
            <consortium name="The Broad Institute Genomics Platform"/>
            <consortium name="The Broad Institute Genome Sequencing Center for Infectious Disease"/>
            <person name="Wu L."/>
            <person name="Ma J."/>
        </authorList>
    </citation>
    <scope>NUCLEOTIDE SEQUENCE [LARGE SCALE GENOMIC DNA]</scope>
    <source>
        <strain evidence="4">JCM 11813</strain>
    </source>
</reference>